<evidence type="ECO:0008006" key="3">
    <source>
        <dbReference type="Google" id="ProtNLM"/>
    </source>
</evidence>
<evidence type="ECO:0000313" key="2">
    <source>
        <dbReference type="Proteomes" id="UP000267798"/>
    </source>
</evidence>
<name>A0A3A6P8W7_9BACL</name>
<evidence type="ECO:0000313" key="1">
    <source>
        <dbReference type="EMBL" id="RJX37182.1"/>
    </source>
</evidence>
<organism evidence="1 2">
    <name type="scientific">Paenibacillus pinisoli</name>
    <dbReference type="NCBI Taxonomy" id="1276110"/>
    <lineage>
        <taxon>Bacteria</taxon>
        <taxon>Bacillati</taxon>
        <taxon>Bacillota</taxon>
        <taxon>Bacilli</taxon>
        <taxon>Bacillales</taxon>
        <taxon>Paenibacillaceae</taxon>
        <taxon>Paenibacillus</taxon>
    </lineage>
</organism>
<gene>
    <name evidence="1" type="ORF">D3P09_25100</name>
</gene>
<dbReference type="AlphaFoldDB" id="A0A3A6P8W7"/>
<dbReference type="Proteomes" id="UP000267798">
    <property type="component" value="Unassembled WGS sequence"/>
</dbReference>
<dbReference type="OrthoDB" id="3659232at2"/>
<comment type="caution">
    <text evidence="1">The sequence shown here is derived from an EMBL/GenBank/DDBJ whole genome shotgun (WGS) entry which is preliminary data.</text>
</comment>
<dbReference type="RefSeq" id="WP_120114179.1">
    <property type="nucleotide sequence ID" value="NZ_QXQB01000007.1"/>
</dbReference>
<accession>A0A3A6P8W7</accession>
<reference evidence="1 2" key="1">
    <citation type="submission" date="2018-09" db="EMBL/GenBank/DDBJ databases">
        <title>Paenibacillus aracenensis nov. sp. isolated from a cave in southern Spain.</title>
        <authorList>
            <person name="Jurado V."/>
            <person name="Gutierrez-Patricio S."/>
            <person name="Gonzalez-Pimentel J.L."/>
            <person name="Miller A.Z."/>
            <person name="Laiz L."/>
            <person name="Saiz-Jimenez C."/>
        </authorList>
    </citation>
    <scope>NUCLEOTIDE SEQUENCE [LARGE SCALE GENOMIC DNA]</scope>
    <source>
        <strain evidence="1 2">JCM 19203</strain>
    </source>
</reference>
<sequence>MKVKDARRAAAEWVQIHVASEEWFRGAYYSGSTIAMAEDAVLPASSDIDIVVVTAEDVPPVKPGKLVFQDTLIEVTLLPWNQLASAEEVLASYHLAGSFRRDTIISDPSGHLRKLLAEAGPRFNELEWVRRRCGNARDRIESGLRGLDVHAPLHDRLTGWLFPTGVTTHVLLVAALRNPTIRLRYAAARDVLEEYGLHAVYPQLLSLLGSSHLPASRVEQHLNELARTFDAAAEVVQTPFFFRSDITALSRPIAIDGSRDLINAGMHHEAVFWIAATFARCHQIFAADAPHLQQQYLPSLLALTDDLGVTDSSAMAGRAEAVLQFMPELWGAAERILQMNPDIQQKP</sequence>
<protein>
    <recommendedName>
        <fullName evidence="3">Nucleotidyltransferase domain-containing protein</fullName>
    </recommendedName>
</protein>
<keyword evidence="2" id="KW-1185">Reference proteome</keyword>
<proteinExistence type="predicted"/>
<dbReference type="EMBL" id="QXQB01000007">
    <property type="protein sequence ID" value="RJX37182.1"/>
    <property type="molecule type" value="Genomic_DNA"/>
</dbReference>